<evidence type="ECO:0000313" key="4">
    <source>
        <dbReference type="Proteomes" id="UP000672657"/>
    </source>
</evidence>
<protein>
    <recommendedName>
        <fullName evidence="2">FAD dependent oxidoreductase domain-containing protein</fullName>
    </recommendedName>
</protein>
<organism evidence="3 4">
    <name type="scientific">Cupriavidus numazuensis</name>
    <dbReference type="NCBI Taxonomy" id="221992"/>
    <lineage>
        <taxon>Bacteria</taxon>
        <taxon>Pseudomonadati</taxon>
        <taxon>Pseudomonadota</taxon>
        <taxon>Betaproteobacteria</taxon>
        <taxon>Burkholderiales</taxon>
        <taxon>Burkholderiaceae</taxon>
        <taxon>Cupriavidus</taxon>
    </lineage>
</organism>
<keyword evidence="1" id="KW-0560">Oxidoreductase</keyword>
<gene>
    <name evidence="3" type="ORF">LMG26411_01675</name>
</gene>
<dbReference type="Proteomes" id="UP000672657">
    <property type="component" value="Unassembled WGS sequence"/>
</dbReference>
<evidence type="ECO:0000313" key="3">
    <source>
        <dbReference type="EMBL" id="CAG2139226.1"/>
    </source>
</evidence>
<dbReference type="PANTHER" id="PTHR13847:SF281">
    <property type="entry name" value="FAD DEPENDENT OXIDOREDUCTASE DOMAIN-CONTAINING PROTEIN"/>
    <property type="match status" value="1"/>
</dbReference>
<comment type="caution">
    <text evidence="3">The sequence shown here is derived from an EMBL/GenBank/DDBJ whole genome shotgun (WGS) entry which is preliminary data.</text>
</comment>
<dbReference type="EMBL" id="CAJPVI010000008">
    <property type="protein sequence ID" value="CAG2139226.1"/>
    <property type="molecule type" value="Genomic_DNA"/>
</dbReference>
<dbReference type="Gene3D" id="3.50.50.60">
    <property type="entry name" value="FAD/NAD(P)-binding domain"/>
    <property type="match status" value="1"/>
</dbReference>
<dbReference type="PANTHER" id="PTHR13847">
    <property type="entry name" value="SARCOSINE DEHYDROGENASE-RELATED"/>
    <property type="match status" value="1"/>
</dbReference>
<feature type="domain" description="FAD dependent oxidoreductase" evidence="2">
    <location>
        <begin position="69"/>
        <end position="424"/>
    </location>
</feature>
<evidence type="ECO:0000259" key="2">
    <source>
        <dbReference type="Pfam" id="PF01266"/>
    </source>
</evidence>
<evidence type="ECO:0000256" key="1">
    <source>
        <dbReference type="ARBA" id="ARBA00023002"/>
    </source>
</evidence>
<dbReference type="SUPFAM" id="SSF51905">
    <property type="entry name" value="FAD/NAD(P)-binding domain"/>
    <property type="match status" value="1"/>
</dbReference>
<dbReference type="Gene3D" id="3.30.9.10">
    <property type="entry name" value="D-Amino Acid Oxidase, subunit A, domain 2"/>
    <property type="match status" value="1"/>
</dbReference>
<name>A0ABM8TDS9_9BURK</name>
<keyword evidence="4" id="KW-1185">Reference proteome</keyword>
<dbReference type="Pfam" id="PF01266">
    <property type="entry name" value="DAO"/>
    <property type="match status" value="1"/>
</dbReference>
<dbReference type="InterPro" id="IPR006076">
    <property type="entry name" value="FAD-dep_OxRdtase"/>
</dbReference>
<accession>A0ABM8TDS9</accession>
<sequence length="471" mass="51641">MTDEMPLACTHRDVCHSASPPAGRPKKRVSVEMTKVTSLPADDMTCGWFHLSRPRQPRPSHAGTTHARWVVVGAGFTGLAAARTLAHHFPDDEVVLVEAQEVGFGSSGRNAGFAIDLPHDIGADDYIGDIATAKASLDLNLTGQRILKALVEEFKIDCHFRASGKYQAAIEERGVAVLDAYRRGLDKLGQAYEMIDGKDLPAHIGTSFYRKALFTPGTALIQPSALVKGLADSLPRNVTLYERTAITDVEYGDKVVLSHRNGRIVADQLILTNNAFGMRFGFLQGTMLPIFTYASLTRPLTQEEQARLGGKTFWGLIPADPFGTTLRRTHDNRILVRNSFSFNRDGRSQQKYLDRFVKTHRSSFESRFPMLSGVEFEYTWGGSLALSRNHMGHFGQLAPNVHGALCCNGLGITRGTVTGTLLADYLAGERNGLIDFLLSSPGPNRNPPEPLLSLGVNANLWLGQRRAGREV</sequence>
<proteinExistence type="predicted"/>
<dbReference type="InterPro" id="IPR036188">
    <property type="entry name" value="FAD/NAD-bd_sf"/>
</dbReference>
<reference evidence="3 4" key="1">
    <citation type="submission" date="2021-03" db="EMBL/GenBank/DDBJ databases">
        <authorList>
            <person name="Peeters C."/>
        </authorList>
    </citation>
    <scope>NUCLEOTIDE SEQUENCE [LARGE SCALE GENOMIC DNA]</scope>
    <source>
        <strain evidence="3 4">LMG 26411</strain>
    </source>
</reference>